<organism evidence="1 2">
    <name type="scientific">Roseofilum casamattae BLCC-M143</name>
    <dbReference type="NCBI Taxonomy" id="3022442"/>
    <lineage>
        <taxon>Bacteria</taxon>
        <taxon>Bacillati</taxon>
        <taxon>Cyanobacteriota</taxon>
        <taxon>Cyanophyceae</taxon>
        <taxon>Desertifilales</taxon>
        <taxon>Desertifilaceae</taxon>
        <taxon>Roseofilum</taxon>
        <taxon>Roseofilum casamattae</taxon>
    </lineage>
</organism>
<name>A0ABT7BZA6_9CYAN</name>
<keyword evidence="2" id="KW-1185">Reference proteome</keyword>
<dbReference type="Proteomes" id="UP001232992">
    <property type="component" value="Unassembled WGS sequence"/>
</dbReference>
<proteinExistence type="predicted"/>
<dbReference type="RefSeq" id="WP_283758451.1">
    <property type="nucleotide sequence ID" value="NZ_JAQOSQ010000010.1"/>
</dbReference>
<accession>A0ABT7BZA6</accession>
<evidence type="ECO:0000313" key="2">
    <source>
        <dbReference type="Proteomes" id="UP001232992"/>
    </source>
</evidence>
<reference evidence="1 2" key="1">
    <citation type="submission" date="2023-01" db="EMBL/GenBank/DDBJ databases">
        <title>Novel diversity within Roseofilum (Cyanobacteria; Desertifilaceae) from marine benthic mats with descriptions of four novel species.</title>
        <authorList>
            <person name="Wang Y."/>
            <person name="Berthold D.E."/>
            <person name="Hu J."/>
            <person name="Lefler F.W."/>
            <person name="Laughinghouse H.D. IV."/>
        </authorList>
    </citation>
    <scope>NUCLEOTIDE SEQUENCE [LARGE SCALE GENOMIC DNA]</scope>
    <source>
        <strain evidence="1 2">BLCC-M143</strain>
    </source>
</reference>
<sequence>MIRLPALYVITPTNSFKARLSSLDVDEDLVYLLSEIVVLSHKDSETNQDILEVKLLFLMNIRQEYLSEELYQQIFGEYSIKLETFDAWWTIDRYLEDESCWEIEERIELAIANLLAETGRQGVDLWIKKIQNKVSARKINNIA</sequence>
<protein>
    <submittedName>
        <fullName evidence="1">Uncharacterized protein</fullName>
    </submittedName>
</protein>
<gene>
    <name evidence="1" type="ORF">PMH09_11435</name>
</gene>
<comment type="caution">
    <text evidence="1">The sequence shown here is derived from an EMBL/GenBank/DDBJ whole genome shotgun (WGS) entry which is preliminary data.</text>
</comment>
<evidence type="ECO:0000313" key="1">
    <source>
        <dbReference type="EMBL" id="MDJ1183799.1"/>
    </source>
</evidence>
<dbReference type="EMBL" id="JAQOSQ010000010">
    <property type="protein sequence ID" value="MDJ1183799.1"/>
    <property type="molecule type" value="Genomic_DNA"/>
</dbReference>